<dbReference type="Proteomes" id="UP000027586">
    <property type="component" value="Unassembled WGS sequence"/>
</dbReference>
<dbReference type="InterPro" id="IPR012878">
    <property type="entry name" value="Beta-AFase-like_GH127_cat"/>
</dbReference>
<dbReference type="OrthoDB" id="5358475at2759"/>
<feature type="domain" description="Non-reducing end beta-L-arabinofuranosidase-like GH127 catalytic" evidence="2">
    <location>
        <begin position="450"/>
        <end position="601"/>
    </location>
</feature>
<dbReference type="EMBL" id="CBTN010000016">
    <property type="protein sequence ID" value="CDH53307.1"/>
    <property type="molecule type" value="Genomic_DNA"/>
</dbReference>
<keyword evidence="1" id="KW-0732">Signal</keyword>
<dbReference type="InterPro" id="IPR008928">
    <property type="entry name" value="6-hairpin_glycosidase_sf"/>
</dbReference>
<gene>
    <name evidence="3" type="ORF">LCOR_04670.1</name>
</gene>
<reference evidence="3" key="1">
    <citation type="submission" date="2013-08" db="EMBL/GenBank/DDBJ databases">
        <title>Gene expansion shapes genome architecture in the human pathogen Lichtheimia corymbifera: an evolutionary genomics analysis in the ancient terrestrial Mucorales (Mucoromycotina).</title>
        <authorList>
            <person name="Schwartze V.U."/>
            <person name="Winter S."/>
            <person name="Shelest E."/>
            <person name="Marcet-Houben M."/>
            <person name="Horn F."/>
            <person name="Wehner S."/>
            <person name="Hoffmann K."/>
            <person name="Riege K."/>
            <person name="Sammeth M."/>
            <person name="Nowrousian M."/>
            <person name="Valiante V."/>
            <person name="Linde J."/>
            <person name="Jacobsen I.D."/>
            <person name="Marz M."/>
            <person name="Brakhage A.A."/>
            <person name="Gabaldon T."/>
            <person name="Bocker S."/>
            <person name="Voigt K."/>
        </authorList>
    </citation>
    <scope>NUCLEOTIDE SEQUENCE [LARGE SCALE GENOMIC DNA]</scope>
    <source>
        <strain evidence="3">FSU 9682</strain>
    </source>
</reference>
<dbReference type="Pfam" id="PF07944">
    <property type="entry name" value="Beta-AFase-like_GH127_cat"/>
    <property type="match status" value="1"/>
</dbReference>
<sequence>MRLLGAPYTIAHAIACAGLVVSTTFAAIDTDQTYRIVVDGGRSYCDNYLSAISVVASKIHLFDIGNVIDEKLSMLMKAYSAGPNGLVTSTWSDIWEKDTEHWKFEPVPHADDDTFYIRALGRSGCDALLSASRSCDKGWNRLTVASEDNATELQQWIVTLVDDSKDDLYKTYHIRNKGRSDCDNFLALPPCNGNDQTVRMDYQDDGTGRQRWMLQPIGQSVAKLPLKPFVNKPLPVGDVKPSGWMLDQMRIEADGLAGYLYDFFPNVNESPWLGGTSDYSDLIESAPYWVNGLLPLAYQLQDDRLIDQVETFMDYVIEHQDDNGWMGPTNSTLFWPRVLILHSLAQYAEGNSNATEKAVSAMHKLLGRIHEMLQDGTGEGWESFNRMRWFEMGVPVMWLMDNFPREKEDMLADILKSLRDQGDDLRNFFRDNQFPKEATDSYTTQLTHGVNNGMALKAHTIAYRFSHDDTDLDWARQQIKNINKYHGRANGLFAADEHFAGLHPSRGTELCTVVEMAYSYAYNYMVTGDGSMADFAEQIIYNGLPAETTEDMWAHQYLQQFNQIIAKQQDPFIWTHDMDDSTMFGLEPNYPCCTVNYPQGFPKFVTNMFMTTDNDSTLLAALLGPGSVSTQLQGGNHVQVTAKTMYPFSSEITYAIKADNACHFGVRVPGYATGSVSYNVNNDSSKLIKPNKNGIVKIAVDSGDTTIKVHIPMKTKVVERPNSAVAIQHGPLTYALPINYTSDIIHKYYKGAVDYAFTNSSRWEYAIDPTSIKYHGDATSVSSVPFATAHPPVTLSALVCLIDWKMEKNSAGLPPKQPSCIDEPHTATLVPFGSTRVRIAEFPVMAK</sequence>
<dbReference type="PANTHER" id="PTHR31151">
    <property type="entry name" value="PROLINE-TRNA LIGASE (DUF1680)"/>
    <property type="match status" value="1"/>
</dbReference>
<feature type="signal peptide" evidence="1">
    <location>
        <begin position="1"/>
        <end position="26"/>
    </location>
</feature>
<protein>
    <recommendedName>
        <fullName evidence="2">Non-reducing end beta-L-arabinofuranosidase-like GH127 catalytic domain-containing protein</fullName>
    </recommendedName>
</protein>
<dbReference type="GO" id="GO:0005975">
    <property type="term" value="P:carbohydrate metabolic process"/>
    <property type="evidence" value="ECO:0007669"/>
    <property type="project" value="InterPro"/>
</dbReference>
<dbReference type="Gene3D" id="2.80.10.50">
    <property type="match status" value="1"/>
</dbReference>
<accession>A0A068RUL4</accession>
<evidence type="ECO:0000256" key="1">
    <source>
        <dbReference type="SAM" id="SignalP"/>
    </source>
</evidence>
<proteinExistence type="predicted"/>
<dbReference type="VEuPathDB" id="FungiDB:LCOR_04670.1"/>
<dbReference type="PANTHER" id="PTHR31151:SF0">
    <property type="entry name" value="PROLINE-TRNA LIGASE (DUF1680)"/>
    <property type="match status" value="1"/>
</dbReference>
<dbReference type="AlphaFoldDB" id="A0A068RUL4"/>
<comment type="caution">
    <text evidence="3">The sequence shown here is derived from an EMBL/GenBank/DDBJ whole genome shotgun (WGS) entry which is preliminary data.</text>
</comment>
<evidence type="ECO:0000313" key="4">
    <source>
        <dbReference type="Proteomes" id="UP000027586"/>
    </source>
</evidence>
<dbReference type="STRING" id="1263082.A0A068RUL4"/>
<organism evidence="3 4">
    <name type="scientific">Lichtheimia corymbifera JMRC:FSU:9682</name>
    <dbReference type="NCBI Taxonomy" id="1263082"/>
    <lineage>
        <taxon>Eukaryota</taxon>
        <taxon>Fungi</taxon>
        <taxon>Fungi incertae sedis</taxon>
        <taxon>Mucoromycota</taxon>
        <taxon>Mucoromycotina</taxon>
        <taxon>Mucoromycetes</taxon>
        <taxon>Mucorales</taxon>
        <taxon>Lichtheimiaceae</taxon>
        <taxon>Lichtheimia</taxon>
    </lineage>
</organism>
<feature type="chain" id="PRO_5001655192" description="Non-reducing end beta-L-arabinofuranosidase-like GH127 catalytic domain-containing protein" evidence="1">
    <location>
        <begin position="27"/>
        <end position="847"/>
    </location>
</feature>
<keyword evidence="4" id="KW-1185">Reference proteome</keyword>
<dbReference type="SUPFAM" id="SSF48208">
    <property type="entry name" value="Six-hairpin glycosidases"/>
    <property type="match status" value="1"/>
</dbReference>
<name>A0A068RUL4_9FUNG</name>
<evidence type="ECO:0000313" key="3">
    <source>
        <dbReference type="EMBL" id="CDH53307.1"/>
    </source>
</evidence>
<evidence type="ECO:0000259" key="2">
    <source>
        <dbReference type="Pfam" id="PF07944"/>
    </source>
</evidence>